<reference evidence="1 2" key="1">
    <citation type="submission" date="2019-04" db="EMBL/GenBank/DDBJ databases">
        <title>Friends and foes A comparative genomics studyof 23 Aspergillus species from section Flavi.</title>
        <authorList>
            <consortium name="DOE Joint Genome Institute"/>
            <person name="Kjaerbolling I."/>
            <person name="Vesth T."/>
            <person name="Frisvad J.C."/>
            <person name="Nybo J.L."/>
            <person name="Theobald S."/>
            <person name="Kildgaard S."/>
            <person name="Isbrandt T."/>
            <person name="Kuo A."/>
            <person name="Sato A."/>
            <person name="Lyhne E.K."/>
            <person name="Kogle M.E."/>
            <person name="Wiebenga A."/>
            <person name="Kun R.S."/>
            <person name="Lubbers R.J."/>
            <person name="Makela M.R."/>
            <person name="Barry K."/>
            <person name="Chovatia M."/>
            <person name="Clum A."/>
            <person name="Daum C."/>
            <person name="Haridas S."/>
            <person name="He G."/>
            <person name="LaButti K."/>
            <person name="Lipzen A."/>
            <person name="Mondo S."/>
            <person name="Riley R."/>
            <person name="Salamov A."/>
            <person name="Simmons B.A."/>
            <person name="Magnuson J.K."/>
            <person name="Henrissat B."/>
            <person name="Mortensen U.H."/>
            <person name="Larsen T.O."/>
            <person name="Devries R.P."/>
            <person name="Grigoriev I.V."/>
            <person name="Machida M."/>
            <person name="Baker S.E."/>
            <person name="Andersen M.R."/>
        </authorList>
    </citation>
    <scope>NUCLEOTIDE SEQUENCE [LARGE SCALE GENOMIC DNA]</scope>
    <source>
        <strain evidence="1 2">IBT 29228</strain>
    </source>
</reference>
<keyword evidence="2" id="KW-1185">Reference proteome</keyword>
<gene>
    <name evidence="1" type="ORF">BDV26DRAFT_112961</name>
</gene>
<dbReference type="AlphaFoldDB" id="A0A5N7AQF3"/>
<protein>
    <submittedName>
        <fullName evidence="1">Uncharacterized protein</fullName>
    </submittedName>
</protein>
<proteinExistence type="predicted"/>
<evidence type="ECO:0000313" key="1">
    <source>
        <dbReference type="EMBL" id="KAE8371953.1"/>
    </source>
</evidence>
<name>A0A5N7AQF3_9EURO</name>
<accession>A0A5N7AQF3</accession>
<dbReference type="EMBL" id="ML736385">
    <property type="protein sequence ID" value="KAE8371953.1"/>
    <property type="molecule type" value="Genomic_DNA"/>
</dbReference>
<sequence>MAVWLAIFSDPPTERDPRTEYSGRLLVYCGDIPHRYSSILNENPRMGDCMITNFQDLLTRNTYAPAVLSCASDDPFHMEYRRANDAVVVSLEEPSIFLSDNNHLCIHIVPRRGNKNCHLGNHEPATATEYCEIDNWAHTKETAPGYSDRTVARPGPLRASRSLPVTVTFSVPLQQYCVGWQGGNCSSSFICAMLCPFSVSVSSSSCHLILTRSSHAYQTCVT</sequence>
<evidence type="ECO:0000313" key="2">
    <source>
        <dbReference type="Proteomes" id="UP000326198"/>
    </source>
</evidence>
<organism evidence="1 2">
    <name type="scientific">Aspergillus bertholletiae</name>
    <dbReference type="NCBI Taxonomy" id="1226010"/>
    <lineage>
        <taxon>Eukaryota</taxon>
        <taxon>Fungi</taxon>
        <taxon>Dikarya</taxon>
        <taxon>Ascomycota</taxon>
        <taxon>Pezizomycotina</taxon>
        <taxon>Eurotiomycetes</taxon>
        <taxon>Eurotiomycetidae</taxon>
        <taxon>Eurotiales</taxon>
        <taxon>Aspergillaceae</taxon>
        <taxon>Aspergillus</taxon>
        <taxon>Aspergillus subgen. Circumdati</taxon>
    </lineage>
</organism>
<dbReference type="Proteomes" id="UP000326198">
    <property type="component" value="Unassembled WGS sequence"/>
</dbReference>